<keyword evidence="10" id="KW-1185">Reference proteome</keyword>
<dbReference type="AlphaFoldDB" id="A0A3N2ATT2"/>
<dbReference type="CDD" id="cd06261">
    <property type="entry name" value="TM_PBP2"/>
    <property type="match status" value="1"/>
</dbReference>
<dbReference type="GO" id="GO:0048473">
    <property type="term" value="P:D-methionine transmembrane transport"/>
    <property type="evidence" value="ECO:0007669"/>
    <property type="project" value="TreeGrafter"/>
</dbReference>
<dbReference type="PANTHER" id="PTHR30450:SF14">
    <property type="entry name" value="TRANSPORTER, PERMEASE PROTEIN, PUTATIVE-RELATED"/>
    <property type="match status" value="1"/>
</dbReference>
<dbReference type="PROSITE" id="PS50928">
    <property type="entry name" value="ABC_TM1"/>
    <property type="match status" value="1"/>
</dbReference>
<keyword evidence="4 7" id="KW-0812">Transmembrane</keyword>
<evidence type="ECO:0000256" key="7">
    <source>
        <dbReference type="RuleBase" id="RU363032"/>
    </source>
</evidence>
<keyword evidence="6 7" id="KW-0472">Membrane</keyword>
<gene>
    <name evidence="9" type="ORF">EDD26_1700</name>
</gene>
<evidence type="ECO:0000256" key="5">
    <source>
        <dbReference type="ARBA" id="ARBA00022989"/>
    </source>
</evidence>
<evidence type="ECO:0000313" key="10">
    <source>
        <dbReference type="Proteomes" id="UP000275456"/>
    </source>
</evidence>
<reference evidence="9 10" key="1">
    <citation type="submission" date="2018-11" db="EMBL/GenBank/DDBJ databases">
        <title>Sequencing the genomes of 1000 actinobacteria strains.</title>
        <authorList>
            <person name="Klenk H.-P."/>
        </authorList>
    </citation>
    <scope>NUCLEOTIDE SEQUENCE [LARGE SCALE GENOMIC DNA]</scope>
    <source>
        <strain evidence="9 10">DSM 9580</strain>
    </source>
</reference>
<dbReference type="SUPFAM" id="SSF161098">
    <property type="entry name" value="MetI-like"/>
    <property type="match status" value="1"/>
</dbReference>
<comment type="subcellular location">
    <subcellularLocation>
        <location evidence="1 7">Cell membrane</location>
        <topology evidence="1 7">Multi-pass membrane protein</topology>
    </subcellularLocation>
</comment>
<feature type="transmembrane region" description="Helical" evidence="7">
    <location>
        <begin position="148"/>
        <end position="173"/>
    </location>
</feature>
<evidence type="ECO:0000256" key="6">
    <source>
        <dbReference type="ARBA" id="ARBA00023136"/>
    </source>
</evidence>
<dbReference type="PANTHER" id="PTHR30450">
    <property type="entry name" value="ABC TRANSPORTER PERMEASE"/>
    <property type="match status" value="1"/>
</dbReference>
<feature type="transmembrane region" description="Helical" evidence="7">
    <location>
        <begin position="21"/>
        <end position="45"/>
    </location>
</feature>
<dbReference type="InterPro" id="IPR035906">
    <property type="entry name" value="MetI-like_sf"/>
</dbReference>
<keyword evidence="3" id="KW-1003">Cell membrane</keyword>
<dbReference type="Gene3D" id="1.10.3720.10">
    <property type="entry name" value="MetI-like"/>
    <property type="match status" value="1"/>
</dbReference>
<evidence type="ECO:0000259" key="8">
    <source>
        <dbReference type="PROSITE" id="PS50928"/>
    </source>
</evidence>
<keyword evidence="2 7" id="KW-0813">Transport</keyword>
<dbReference type="RefSeq" id="WP_123697321.1">
    <property type="nucleotide sequence ID" value="NZ_RKHJ01000001.1"/>
</dbReference>
<dbReference type="OrthoDB" id="9793490at2"/>
<dbReference type="InterPro" id="IPR000515">
    <property type="entry name" value="MetI-like"/>
</dbReference>
<accession>A0A3N2ATT2</accession>
<evidence type="ECO:0000256" key="2">
    <source>
        <dbReference type="ARBA" id="ARBA00022448"/>
    </source>
</evidence>
<dbReference type="InterPro" id="IPR051322">
    <property type="entry name" value="AA_ABC_Transporter_Permease"/>
</dbReference>
<evidence type="ECO:0000256" key="3">
    <source>
        <dbReference type="ARBA" id="ARBA00022475"/>
    </source>
</evidence>
<feature type="domain" description="ABC transmembrane type-1" evidence="8">
    <location>
        <begin position="19"/>
        <end position="212"/>
    </location>
</feature>
<name>A0A3N2ATT2_9MICO</name>
<dbReference type="Proteomes" id="UP000275456">
    <property type="component" value="Unassembled WGS sequence"/>
</dbReference>
<proteinExistence type="inferred from homology"/>
<dbReference type="EMBL" id="RKHJ01000001">
    <property type="protein sequence ID" value="ROR66318.1"/>
    <property type="molecule type" value="Genomic_DNA"/>
</dbReference>
<dbReference type="GO" id="GO:0005886">
    <property type="term" value="C:plasma membrane"/>
    <property type="evidence" value="ECO:0007669"/>
    <property type="project" value="UniProtKB-SubCell"/>
</dbReference>
<evidence type="ECO:0000256" key="4">
    <source>
        <dbReference type="ARBA" id="ARBA00022692"/>
    </source>
</evidence>
<feature type="transmembrane region" description="Helical" evidence="7">
    <location>
        <begin position="193"/>
        <end position="216"/>
    </location>
</feature>
<protein>
    <submittedName>
        <fullName evidence="9">D-methionine transport system permease protein</fullName>
    </submittedName>
</protein>
<feature type="transmembrane region" description="Helical" evidence="7">
    <location>
        <begin position="87"/>
        <end position="111"/>
    </location>
</feature>
<organism evidence="9 10">
    <name type="scientific">Agrococcus jenensis</name>
    <dbReference type="NCBI Taxonomy" id="46353"/>
    <lineage>
        <taxon>Bacteria</taxon>
        <taxon>Bacillati</taxon>
        <taxon>Actinomycetota</taxon>
        <taxon>Actinomycetes</taxon>
        <taxon>Micrococcales</taxon>
        <taxon>Microbacteriaceae</taxon>
        <taxon>Agrococcus</taxon>
    </lineage>
</organism>
<evidence type="ECO:0000313" key="9">
    <source>
        <dbReference type="EMBL" id="ROR66318.1"/>
    </source>
</evidence>
<dbReference type="Pfam" id="PF00528">
    <property type="entry name" value="BPD_transp_1"/>
    <property type="match status" value="1"/>
</dbReference>
<evidence type="ECO:0000256" key="1">
    <source>
        <dbReference type="ARBA" id="ARBA00004651"/>
    </source>
</evidence>
<feature type="transmembrane region" description="Helical" evidence="7">
    <location>
        <begin position="57"/>
        <end position="81"/>
    </location>
</feature>
<comment type="similarity">
    <text evidence="7">Belongs to the binding-protein-dependent transport system permease family.</text>
</comment>
<comment type="caution">
    <text evidence="9">The sequence shown here is derived from an EMBL/GenBank/DDBJ whole genome shotgun (WGS) entry which is preliminary data.</text>
</comment>
<sequence>MSELIAQVSGLLPALLEQTGVTLWLVALSLLFGGTAGLIVGTALYVTRKGGVLQQPIVFWVLNVLVNTFRPIPFIIFLAAMQPIARLVIGTGIGNEMIVFSISIAATFGIARIVEQNLVSVEPGVIEAARAMGAGPWRIIRTVILPEAFGPLILGFTFAIVALIDMSAVAGIVGGDGLGDYALSYGFRQFEPVVTWSALVIIIVITQVVQAVGNALSRLVLRR</sequence>
<keyword evidence="5 7" id="KW-1133">Transmembrane helix</keyword>